<dbReference type="Proteomes" id="UP000295504">
    <property type="component" value="Unassembled WGS sequence"/>
</dbReference>
<evidence type="ECO:0000313" key="1">
    <source>
        <dbReference type="EMBL" id="TCP94750.1"/>
    </source>
</evidence>
<organism evidence="1 2">
    <name type="scientific">Serpentinicella alkaliphila</name>
    <dbReference type="NCBI Taxonomy" id="1734049"/>
    <lineage>
        <taxon>Bacteria</taxon>
        <taxon>Bacillati</taxon>
        <taxon>Bacillota</taxon>
        <taxon>Clostridia</taxon>
        <taxon>Peptostreptococcales</taxon>
        <taxon>Natronincolaceae</taxon>
        <taxon>Serpentinicella</taxon>
    </lineage>
</organism>
<keyword evidence="2" id="KW-1185">Reference proteome</keyword>
<comment type="caution">
    <text evidence="1">The sequence shown here is derived from an EMBL/GenBank/DDBJ whole genome shotgun (WGS) entry which is preliminary data.</text>
</comment>
<dbReference type="EMBL" id="SLYC01000072">
    <property type="protein sequence ID" value="TCP94750.1"/>
    <property type="molecule type" value="Genomic_DNA"/>
</dbReference>
<gene>
    <name evidence="1" type="ORF">EDD79_10723</name>
</gene>
<name>A0A4R2SYI9_9FIRM</name>
<evidence type="ECO:0000313" key="2">
    <source>
        <dbReference type="Proteomes" id="UP000295504"/>
    </source>
</evidence>
<sequence length="41" mass="5016">MIYIYMKYEAKPFRTGFFFLQNKTNIDNVMVTKYNQINNSE</sequence>
<proteinExistence type="predicted"/>
<dbReference type="AlphaFoldDB" id="A0A4R2SYI9"/>
<protein>
    <submittedName>
        <fullName evidence="1">Uncharacterized protein</fullName>
    </submittedName>
</protein>
<reference evidence="1 2" key="1">
    <citation type="submission" date="2019-03" db="EMBL/GenBank/DDBJ databases">
        <title>Genomic Encyclopedia of Type Strains, Phase IV (KMG-IV): sequencing the most valuable type-strain genomes for metagenomic binning, comparative biology and taxonomic classification.</title>
        <authorList>
            <person name="Goeker M."/>
        </authorList>
    </citation>
    <scope>NUCLEOTIDE SEQUENCE [LARGE SCALE GENOMIC DNA]</scope>
    <source>
        <strain evidence="1 2">DSM 100013</strain>
    </source>
</reference>
<accession>A0A4R2SYI9</accession>